<name>A0A1Q2CIY2_9ACTN</name>
<organism evidence="3 4">
    <name type="scientific">Tessaracoccus flavus</name>
    <dbReference type="NCBI Taxonomy" id="1610493"/>
    <lineage>
        <taxon>Bacteria</taxon>
        <taxon>Bacillati</taxon>
        <taxon>Actinomycetota</taxon>
        <taxon>Actinomycetes</taxon>
        <taxon>Propionibacteriales</taxon>
        <taxon>Propionibacteriaceae</taxon>
        <taxon>Tessaracoccus</taxon>
    </lineage>
</organism>
<dbReference type="Gene3D" id="3.40.50.2020">
    <property type="match status" value="1"/>
</dbReference>
<dbReference type="InterPro" id="IPR051910">
    <property type="entry name" value="ComF/GntX_DNA_util-trans"/>
</dbReference>
<dbReference type="STRING" id="1610493.RPIT_05345"/>
<evidence type="ECO:0000256" key="1">
    <source>
        <dbReference type="ARBA" id="ARBA00008007"/>
    </source>
</evidence>
<keyword evidence="4" id="KW-1185">Reference proteome</keyword>
<dbReference type="PANTHER" id="PTHR47505">
    <property type="entry name" value="DNA UTILIZATION PROTEIN YHGH"/>
    <property type="match status" value="1"/>
</dbReference>
<comment type="similarity">
    <text evidence="1">Belongs to the ComF/GntX family.</text>
</comment>
<reference evidence="3 4" key="1">
    <citation type="journal article" date="2016" name="Int. J. Syst. Evol. Microbiol.">
        <title>Tessaracoccus flavus sp. nov., isolated from the drainage system of a lindane-producing factory.</title>
        <authorList>
            <person name="Kumari R."/>
            <person name="Singh P."/>
            <person name="Schumann P."/>
            <person name="Lal R."/>
        </authorList>
    </citation>
    <scope>NUCLEOTIDE SEQUENCE [LARGE SCALE GENOMIC DNA]</scope>
    <source>
        <strain evidence="3 4">RP1T</strain>
    </source>
</reference>
<dbReference type="Pfam" id="PF00156">
    <property type="entry name" value="Pribosyltran"/>
    <property type="match status" value="1"/>
</dbReference>
<dbReference type="InterPro" id="IPR000836">
    <property type="entry name" value="PRTase_dom"/>
</dbReference>
<dbReference type="InterPro" id="IPR029057">
    <property type="entry name" value="PRTase-like"/>
</dbReference>
<dbReference type="KEGG" id="tfl:RPIT_05345"/>
<evidence type="ECO:0000259" key="2">
    <source>
        <dbReference type="Pfam" id="PF00156"/>
    </source>
</evidence>
<dbReference type="SUPFAM" id="SSF53271">
    <property type="entry name" value="PRTase-like"/>
    <property type="match status" value="1"/>
</dbReference>
<gene>
    <name evidence="3" type="ORF">RPIT_05345</name>
</gene>
<accession>A0A1Q2CIY2</accession>
<evidence type="ECO:0000313" key="4">
    <source>
        <dbReference type="Proteomes" id="UP000188324"/>
    </source>
</evidence>
<dbReference type="AlphaFoldDB" id="A0A1Q2CIY2"/>
<evidence type="ECO:0000313" key="3">
    <source>
        <dbReference type="EMBL" id="AQP46033.1"/>
    </source>
</evidence>
<dbReference type="EMBL" id="CP019605">
    <property type="protein sequence ID" value="AQP46033.1"/>
    <property type="molecule type" value="Genomic_DNA"/>
</dbReference>
<proteinExistence type="inferred from homology"/>
<feature type="domain" description="Phosphoribosyltransferase" evidence="2">
    <location>
        <begin position="176"/>
        <end position="229"/>
    </location>
</feature>
<protein>
    <recommendedName>
        <fullName evidence="2">Phosphoribosyltransferase domain-containing protein</fullName>
    </recommendedName>
</protein>
<sequence length="245" mass="25601">MTVSLCGCGYRDPTGGGTDDARVRSLLDAAADLLLGASCPACSRPGWGLCRDCTEALVMPVRVLDRGLPVPLYAACPYRPLLQRVVPSYKDDGALHLARPLGSLLARAVAAHDLPSGTRLVPVPSLPAAVRARGFDHAAALCAEAARVSGIPMARRVLRRSGRGRDQRGLSRAARQANLADSMLARDPGVPVLLIDDVATTGASLREALRALQAAGVVVVGAAVLADADDARSGQRIRRHLLVKG</sequence>
<dbReference type="Proteomes" id="UP000188324">
    <property type="component" value="Chromosome"/>
</dbReference>
<dbReference type="CDD" id="cd06223">
    <property type="entry name" value="PRTases_typeI"/>
    <property type="match status" value="1"/>
</dbReference>
<dbReference type="PANTHER" id="PTHR47505:SF1">
    <property type="entry name" value="DNA UTILIZATION PROTEIN YHGH"/>
    <property type="match status" value="1"/>
</dbReference>